<organism evidence="1 2">
    <name type="scientific">Pontixanthobacter gangjinensis</name>
    <dbReference type="NCBI Taxonomy" id="1028742"/>
    <lineage>
        <taxon>Bacteria</taxon>
        <taxon>Pseudomonadati</taxon>
        <taxon>Pseudomonadota</taxon>
        <taxon>Alphaproteobacteria</taxon>
        <taxon>Sphingomonadales</taxon>
        <taxon>Erythrobacteraceae</taxon>
        <taxon>Pontixanthobacter</taxon>
    </lineage>
</organism>
<dbReference type="RefSeq" id="WP_160596674.1">
    <property type="nucleotide sequence ID" value="NZ_WTYS01000001.1"/>
</dbReference>
<dbReference type="Proteomes" id="UP000468943">
    <property type="component" value="Unassembled WGS sequence"/>
</dbReference>
<dbReference type="EMBL" id="WTYS01000001">
    <property type="protein sequence ID" value="MXO55340.1"/>
    <property type="molecule type" value="Genomic_DNA"/>
</dbReference>
<protein>
    <recommendedName>
        <fullName evidence="3">Sorbitol dehydrogenase</fullName>
    </recommendedName>
</protein>
<name>A0A6I4SJP5_9SPHN</name>
<comment type="caution">
    <text evidence="1">The sequence shown here is derived from an EMBL/GenBank/DDBJ whole genome shotgun (WGS) entry which is preliminary data.</text>
</comment>
<accession>A0A6I4SJP5</accession>
<evidence type="ECO:0000313" key="1">
    <source>
        <dbReference type="EMBL" id="MXO55340.1"/>
    </source>
</evidence>
<proteinExistence type="predicted"/>
<dbReference type="OrthoDB" id="495830at2"/>
<reference evidence="1 2" key="1">
    <citation type="submission" date="2019-12" db="EMBL/GenBank/DDBJ databases">
        <title>Genomic-based taxomic classification of the family Erythrobacteraceae.</title>
        <authorList>
            <person name="Xu L."/>
        </authorList>
    </citation>
    <scope>NUCLEOTIDE SEQUENCE [LARGE SCALE GENOMIC DNA]</scope>
    <source>
        <strain evidence="1 2">JCM 17802</strain>
    </source>
</reference>
<evidence type="ECO:0000313" key="2">
    <source>
        <dbReference type="Proteomes" id="UP000468943"/>
    </source>
</evidence>
<dbReference type="AlphaFoldDB" id="A0A6I4SJP5"/>
<keyword evidence="2" id="KW-1185">Reference proteome</keyword>
<gene>
    <name evidence="1" type="ORF">GRI36_00455</name>
</gene>
<sequence length="160" mass="17298">MSNDSLKDFVALSSALTGIPAGKLRPVLDTHGTAQTYQDYAKAQAGDQFERLMQVYSAHSAEPPEVLASIIIEQSGDDIAIMAQAVMLMWYLGAWYPIDGLKAYKAGTSKFAPSIVISSDTYTQGWAWKVGQAHPMGYSELRFGYWNGAPQSLNDLAGGA</sequence>
<evidence type="ECO:0008006" key="3">
    <source>
        <dbReference type="Google" id="ProtNLM"/>
    </source>
</evidence>